<sequence length="306" mass="34222">MVKVFEKYPKAMTSYRLIIFLGLLVGFTACDQLFPGPSENTSFGSAVSRGVLNNADIYEASGLAVSRHQPNFIWTHNDSGDPNRIFLLDATNAQWKATVTVENATNLDWEDMAAAVRDGVPTLYVGDTGDNLNQYSTHAIYRFPEPNPATLSGNVSVSNVERITYRYPDGQWDAEALMVDPQTLDIYIISKVSSGTHLYRLPYPQSTTEVITAETVASLSQSTITAADISPDGQEILMKDYLTVYYWKRNAGESIAQTMQRSARVMPYFPEPQGEAIAFATDRSGYYTLSEDRNNIRAHLYFYPRK</sequence>
<gene>
    <name evidence="1" type="ORF">C5O19_17685</name>
</gene>
<reference evidence="2" key="1">
    <citation type="submission" date="2018-02" db="EMBL/GenBank/DDBJ databases">
        <title>Genome sequencing of Solimonas sp. HR-BB.</title>
        <authorList>
            <person name="Lee Y."/>
            <person name="Jeon C.O."/>
        </authorList>
    </citation>
    <scope>NUCLEOTIDE SEQUENCE [LARGE SCALE GENOMIC DNA]</scope>
    <source>
        <strain evidence="2">HR-U</strain>
    </source>
</reference>
<keyword evidence="2" id="KW-1185">Reference proteome</keyword>
<accession>A0A2S7IIU6</accession>
<dbReference type="EMBL" id="PTRA01000003">
    <property type="protein sequence ID" value="PQA56183.1"/>
    <property type="molecule type" value="Genomic_DNA"/>
</dbReference>
<dbReference type="SUPFAM" id="SSF63829">
    <property type="entry name" value="Calcium-dependent phosphotriesterase"/>
    <property type="match status" value="1"/>
</dbReference>
<dbReference type="AlphaFoldDB" id="A0A2S7IIU6"/>
<evidence type="ECO:0000313" key="2">
    <source>
        <dbReference type="Proteomes" id="UP000239590"/>
    </source>
</evidence>
<dbReference type="PROSITE" id="PS51257">
    <property type="entry name" value="PROKAR_LIPOPROTEIN"/>
    <property type="match status" value="1"/>
</dbReference>
<dbReference type="Proteomes" id="UP000239590">
    <property type="component" value="Unassembled WGS sequence"/>
</dbReference>
<comment type="caution">
    <text evidence="1">The sequence shown here is derived from an EMBL/GenBank/DDBJ whole genome shotgun (WGS) entry which is preliminary data.</text>
</comment>
<evidence type="ECO:0000313" key="1">
    <source>
        <dbReference type="EMBL" id="PQA56183.1"/>
    </source>
</evidence>
<protein>
    <submittedName>
        <fullName evidence="1">PE-PGRS family protein</fullName>
    </submittedName>
</protein>
<organism evidence="1 2">
    <name type="scientific">Siphonobacter curvatus</name>
    <dbReference type="NCBI Taxonomy" id="2094562"/>
    <lineage>
        <taxon>Bacteria</taxon>
        <taxon>Pseudomonadati</taxon>
        <taxon>Bacteroidota</taxon>
        <taxon>Cytophagia</taxon>
        <taxon>Cytophagales</taxon>
        <taxon>Cytophagaceae</taxon>
        <taxon>Siphonobacter</taxon>
    </lineage>
</organism>
<name>A0A2S7IIU6_9BACT</name>
<proteinExistence type="predicted"/>